<feature type="domain" description="tRNA (32-2'-O)-methyltransferase regulator THADA-like TPR repeats region" evidence="4">
    <location>
        <begin position="250"/>
        <end position="546"/>
    </location>
</feature>
<dbReference type="EMBL" id="MU857187">
    <property type="protein sequence ID" value="KAK4149214.1"/>
    <property type="molecule type" value="Genomic_DNA"/>
</dbReference>
<dbReference type="Gene3D" id="1.25.10.10">
    <property type="entry name" value="Leucine-rich Repeat Variant"/>
    <property type="match status" value="1"/>
</dbReference>
<evidence type="ECO:0000259" key="3">
    <source>
        <dbReference type="Pfam" id="PF10350"/>
    </source>
</evidence>
<dbReference type="Pfam" id="PF10350">
    <property type="entry name" value="DUF2428"/>
    <property type="match status" value="1"/>
</dbReference>
<sequence>MEVPRDILDGAEGPLAGVEPSVFENANTITKWLLSQPEDTQPQLAEAIFQKLLQDASQSRQYHGNGHACVRLCSFVQLCAKSNDKALKQWAFTEALSTKLFHFYLEWYEHDPHRALRLVLDVLVASTTSNPSPETGKAIKAHVLESLVSIIARKSAQQLTKSGLQCLDHLLNKRVVDLTDIALEYRAVEPSVADLPSLLLWRAFAFHLFSWMELTYVCPLAGKCLVHMFQGLDTASQDTANPDSAGFTLEVWREWLQCASAQNPEILEGIKNYVLAPVFKTNRDASLRLLEMFNRTQPLSDIDHDMTDQGLLLQLATLEIGKKYGLVEEPSSVDGVSQQSTTKTITLQGDLLDKLLAHPSVSVRSSAFSLLVSSQSTTKPFSEVAFNLLKKHLASFHADYDAKIRNDVLGHTKNLVKRAKNIITVAQRSFAAHQSAGDGVGPPAKKKFGPEIAFKDASEARGVLTQHESFLAWYMGFLKNELLPTASYQRHITAVKAAVLLLRVGKHAGATDEATDEDMAQLISSDFTWVRLLLDLLLDPFDDVRDGAATLLTLLPPNTVEPDTTNSPDLLKVLRDFCVRAGKLSDRTGRADHGDGAARSQGLLCSWLRKPDSQVALLSEILSRVESKISKAEDDLGHAAIESPVHADFAAISYVWQVLAKQTYSDSELDVIHHLQRRIFFCARQIWLTIKHVLCDDSPEGHLPEELEDIEGLDTKDLLSYSFRAVHESSNLLRLLVGTLRLRKAAGVPYPPLDVFRETGYLTFEQLATLRHRGAFSTVSHTFANCCQLTQQLKDAYPDIDVSENLLREWYQGAIDCIMTQASTTRRSAGIPSLIAAVLMANAASPSFDEVYGTLEEIGKKSVRMSETDGSNLPQVHALNSLRDIFRSSLLSKKAEGYLARTLHLATNSLRSEVWAIRNCGLLLLRSLIDCLLGTGESKASIESGWDGHSVRISYNKYPTLPGVILGLLRSADETLDQAAQSGAAEAVFPALDIIRRAGPPDEHRSELRKHIEGYLGSRLWHVREIAARTLCSFLLQEDWTKEIGRLLTESGTNTNRLHGTLLTARFVVERKVDLGVDLKSDSASVEALLEELSQRQLVFKHCAELQAACLEILNLLASHGCHEQAAKAVMSRVVAERSGPSSALLDLHTSLKVVYDAVSCGDVDGLRAQFLKTLKCDVNTAARMLELIPKAWKQVDSASARPGLCRLYLDACTMSSAPEVRTQALINLGSLMDNILSRGQATELPSVQQLDGLWGQLQEGDINPTLSCAIVETSGTIMAVLVSRDSGMPQNMDQRLSGWGDMLSECLDVDNSFDTRYAAAVALRSFFMAAKSRIWGTQYLPVLSALYSSLIDDDDEVRAAAANAASSVIGTPAVAPAAANGLVPWLQEQFGESEAFRSRVVYRMVGQSSPSQEQDGRELIPAEDQLRRALDFDDSLFAAEEQNLFIDEVRETTRWRGAFDARSSEASLGCLRTWVEAGLKCLIGLAKKKEDGPLGWTSDQHVFAVCARILLCAVAITKTGGGEEDTGVGGLLQEFREVGGKARIHGSLLEMSRLETEA</sequence>
<evidence type="ECO:0000259" key="5">
    <source>
        <dbReference type="Pfam" id="PF25151"/>
    </source>
</evidence>
<dbReference type="Proteomes" id="UP001302745">
    <property type="component" value="Unassembled WGS sequence"/>
</dbReference>
<dbReference type="PANTHER" id="PTHR14387">
    <property type="entry name" value="THADA/DEATH RECEPTOR INTERACTING PROTEIN"/>
    <property type="match status" value="1"/>
</dbReference>
<feature type="domain" description="DUF2428" evidence="3">
    <location>
        <begin position="675"/>
        <end position="916"/>
    </location>
</feature>
<name>A0AAN6ZT86_9PEZI</name>
<feature type="domain" description="tRNA (32-2'-O)-methyltransferase regulator THADA-like C-terminal TPR repeats region" evidence="5">
    <location>
        <begin position="918"/>
        <end position="1067"/>
    </location>
</feature>
<evidence type="ECO:0000256" key="2">
    <source>
        <dbReference type="ARBA" id="ARBA00022694"/>
    </source>
</evidence>
<evidence type="ECO:0000313" key="7">
    <source>
        <dbReference type="Proteomes" id="UP001302745"/>
    </source>
</evidence>
<keyword evidence="2" id="KW-0819">tRNA processing</keyword>
<dbReference type="GO" id="GO:0005829">
    <property type="term" value="C:cytosol"/>
    <property type="evidence" value="ECO:0007669"/>
    <property type="project" value="TreeGrafter"/>
</dbReference>
<dbReference type="InterPro" id="IPR016024">
    <property type="entry name" value="ARM-type_fold"/>
</dbReference>
<dbReference type="SUPFAM" id="SSF48371">
    <property type="entry name" value="ARM repeat"/>
    <property type="match status" value="1"/>
</dbReference>
<dbReference type="GO" id="GO:0030488">
    <property type="term" value="P:tRNA methylation"/>
    <property type="evidence" value="ECO:0007669"/>
    <property type="project" value="TreeGrafter"/>
</dbReference>
<dbReference type="Pfam" id="PF26523">
    <property type="entry name" value="Trm732_C"/>
    <property type="match status" value="1"/>
</dbReference>
<dbReference type="InterPro" id="IPR011989">
    <property type="entry name" value="ARM-like"/>
</dbReference>
<dbReference type="Pfam" id="PF25151">
    <property type="entry name" value="TPR_Trm732_C"/>
    <property type="match status" value="1"/>
</dbReference>
<keyword evidence="7" id="KW-1185">Reference proteome</keyword>
<comment type="caution">
    <text evidence="6">The sequence shown here is derived from an EMBL/GenBank/DDBJ whole genome shotgun (WGS) entry which is preliminary data.</text>
</comment>
<dbReference type="Pfam" id="PF25150">
    <property type="entry name" value="TPR_Trm732"/>
    <property type="match status" value="1"/>
</dbReference>
<accession>A0AAN6ZT86</accession>
<reference evidence="6" key="1">
    <citation type="journal article" date="2023" name="Mol. Phylogenet. Evol.">
        <title>Genome-scale phylogeny and comparative genomics of the fungal order Sordariales.</title>
        <authorList>
            <person name="Hensen N."/>
            <person name="Bonometti L."/>
            <person name="Westerberg I."/>
            <person name="Brannstrom I.O."/>
            <person name="Guillou S."/>
            <person name="Cros-Aarteil S."/>
            <person name="Calhoun S."/>
            <person name="Haridas S."/>
            <person name="Kuo A."/>
            <person name="Mondo S."/>
            <person name="Pangilinan J."/>
            <person name="Riley R."/>
            <person name="LaButti K."/>
            <person name="Andreopoulos B."/>
            <person name="Lipzen A."/>
            <person name="Chen C."/>
            <person name="Yan M."/>
            <person name="Daum C."/>
            <person name="Ng V."/>
            <person name="Clum A."/>
            <person name="Steindorff A."/>
            <person name="Ohm R.A."/>
            <person name="Martin F."/>
            <person name="Silar P."/>
            <person name="Natvig D.O."/>
            <person name="Lalanne C."/>
            <person name="Gautier V."/>
            <person name="Ament-Velasquez S.L."/>
            <person name="Kruys A."/>
            <person name="Hutchinson M.I."/>
            <person name="Powell A.J."/>
            <person name="Barry K."/>
            <person name="Miller A.N."/>
            <person name="Grigoriev I.V."/>
            <person name="Debuchy R."/>
            <person name="Gladieux P."/>
            <person name="Hiltunen Thoren M."/>
            <person name="Johannesson H."/>
        </authorList>
    </citation>
    <scope>NUCLEOTIDE SEQUENCE</scope>
    <source>
        <strain evidence="6">CBS 538.74</strain>
    </source>
</reference>
<evidence type="ECO:0000259" key="4">
    <source>
        <dbReference type="Pfam" id="PF25150"/>
    </source>
</evidence>
<evidence type="ECO:0000313" key="6">
    <source>
        <dbReference type="EMBL" id="KAK4149214.1"/>
    </source>
</evidence>
<dbReference type="InterPro" id="IPR019442">
    <property type="entry name" value="THADA/TRM732_DUF2428"/>
</dbReference>
<gene>
    <name evidence="6" type="ORF">C8A00DRAFT_19068</name>
</gene>
<reference evidence="6" key="2">
    <citation type="submission" date="2023-05" db="EMBL/GenBank/DDBJ databases">
        <authorList>
            <consortium name="Lawrence Berkeley National Laboratory"/>
            <person name="Steindorff A."/>
            <person name="Hensen N."/>
            <person name="Bonometti L."/>
            <person name="Westerberg I."/>
            <person name="Brannstrom I.O."/>
            <person name="Guillou S."/>
            <person name="Cros-Aarteil S."/>
            <person name="Calhoun S."/>
            <person name="Haridas S."/>
            <person name="Kuo A."/>
            <person name="Mondo S."/>
            <person name="Pangilinan J."/>
            <person name="Riley R."/>
            <person name="Labutti K."/>
            <person name="Andreopoulos B."/>
            <person name="Lipzen A."/>
            <person name="Chen C."/>
            <person name="Yanf M."/>
            <person name="Daum C."/>
            <person name="Ng V."/>
            <person name="Clum A."/>
            <person name="Ohm R."/>
            <person name="Martin F."/>
            <person name="Silar P."/>
            <person name="Natvig D."/>
            <person name="Lalanne C."/>
            <person name="Gautier V."/>
            <person name="Ament-Velasquez S.L."/>
            <person name="Kruys A."/>
            <person name="Hutchinson M.I."/>
            <person name="Powell A.J."/>
            <person name="Barry K."/>
            <person name="Miller A.N."/>
            <person name="Grigoriev I.V."/>
            <person name="Debuchy R."/>
            <person name="Gladieux P."/>
            <person name="Thoren M.H."/>
            <person name="Johannesson H."/>
        </authorList>
    </citation>
    <scope>NUCLEOTIDE SEQUENCE</scope>
    <source>
        <strain evidence="6">CBS 538.74</strain>
    </source>
</reference>
<comment type="similarity">
    <text evidence="1">Belongs to the THADA family.</text>
</comment>
<evidence type="ECO:0000256" key="1">
    <source>
        <dbReference type="ARBA" id="ARBA00010409"/>
    </source>
</evidence>
<dbReference type="PANTHER" id="PTHR14387:SF0">
    <property type="entry name" value="DUF2428 DOMAIN-CONTAINING PROTEIN"/>
    <property type="match status" value="1"/>
</dbReference>
<dbReference type="InterPro" id="IPR056842">
    <property type="entry name" value="THADA-like_TPR_C"/>
</dbReference>
<proteinExistence type="inferred from homology"/>
<organism evidence="6 7">
    <name type="scientific">Chaetomidium leptoderma</name>
    <dbReference type="NCBI Taxonomy" id="669021"/>
    <lineage>
        <taxon>Eukaryota</taxon>
        <taxon>Fungi</taxon>
        <taxon>Dikarya</taxon>
        <taxon>Ascomycota</taxon>
        <taxon>Pezizomycotina</taxon>
        <taxon>Sordariomycetes</taxon>
        <taxon>Sordariomycetidae</taxon>
        <taxon>Sordariales</taxon>
        <taxon>Chaetomiaceae</taxon>
        <taxon>Chaetomidium</taxon>
    </lineage>
</organism>
<dbReference type="InterPro" id="IPR051954">
    <property type="entry name" value="tRNA_methyltransferase_THADA"/>
</dbReference>
<dbReference type="InterPro" id="IPR056843">
    <property type="entry name" value="THADA-like_TPR"/>
</dbReference>
<protein>
    <submittedName>
        <fullName evidence="6">Death-receptor fusion protein-domain-containing protein</fullName>
    </submittedName>
</protein>